<protein>
    <recommendedName>
        <fullName evidence="4">DUF4367 domain-containing protein</fullName>
    </recommendedName>
</protein>
<dbReference type="STRING" id="1045775.SAMN05216378_3701"/>
<organism evidence="2 3">
    <name type="scientific">Paenibacillus catalpae</name>
    <dbReference type="NCBI Taxonomy" id="1045775"/>
    <lineage>
        <taxon>Bacteria</taxon>
        <taxon>Bacillati</taxon>
        <taxon>Bacillota</taxon>
        <taxon>Bacilli</taxon>
        <taxon>Bacillales</taxon>
        <taxon>Paenibacillaceae</taxon>
        <taxon>Paenibacillus</taxon>
    </lineage>
</organism>
<gene>
    <name evidence="2" type="ORF">SAMN05216378_3701</name>
</gene>
<evidence type="ECO:0000256" key="1">
    <source>
        <dbReference type="SAM" id="SignalP"/>
    </source>
</evidence>
<name>A0A1I2BWQ9_9BACL</name>
<evidence type="ECO:0000313" key="3">
    <source>
        <dbReference type="Proteomes" id="UP000198855"/>
    </source>
</evidence>
<sequence>MFRIMLITVLSLTLLNSSVAYAENIYPYDKKINGDISSFENHIGQDILIPTWIPPEYDQVNVQYAEKEDHFSISYAMAHKHDGIISLLVQNGEVINTVHFRQMTLRNGRTAFYGEHRLRPFHYVPREAEEVFLYFYDGKLLYTLSMASRAFSSAKMKRILIKVANSMN</sequence>
<dbReference type="EMBL" id="FOMT01000003">
    <property type="protein sequence ID" value="SFE60606.1"/>
    <property type="molecule type" value="Genomic_DNA"/>
</dbReference>
<dbReference type="AlphaFoldDB" id="A0A1I2BWQ9"/>
<keyword evidence="1" id="KW-0732">Signal</keyword>
<feature type="chain" id="PRO_5011572113" description="DUF4367 domain-containing protein" evidence="1">
    <location>
        <begin position="23"/>
        <end position="168"/>
    </location>
</feature>
<accession>A0A1I2BWQ9</accession>
<evidence type="ECO:0008006" key="4">
    <source>
        <dbReference type="Google" id="ProtNLM"/>
    </source>
</evidence>
<dbReference type="RefSeq" id="WP_091187696.1">
    <property type="nucleotide sequence ID" value="NZ_FOMT01000003.1"/>
</dbReference>
<evidence type="ECO:0000313" key="2">
    <source>
        <dbReference type="EMBL" id="SFE60606.1"/>
    </source>
</evidence>
<keyword evidence="3" id="KW-1185">Reference proteome</keyword>
<feature type="signal peptide" evidence="1">
    <location>
        <begin position="1"/>
        <end position="22"/>
    </location>
</feature>
<dbReference type="Proteomes" id="UP000198855">
    <property type="component" value="Unassembled WGS sequence"/>
</dbReference>
<reference evidence="3" key="1">
    <citation type="submission" date="2016-10" db="EMBL/GenBank/DDBJ databases">
        <authorList>
            <person name="Varghese N."/>
            <person name="Submissions S."/>
        </authorList>
    </citation>
    <scope>NUCLEOTIDE SEQUENCE [LARGE SCALE GENOMIC DNA]</scope>
    <source>
        <strain evidence="3">CGMCC 1.10784</strain>
    </source>
</reference>
<proteinExistence type="predicted"/>